<evidence type="ECO:0000313" key="3">
    <source>
        <dbReference type="Proteomes" id="UP000233551"/>
    </source>
</evidence>
<reference evidence="2 3" key="1">
    <citation type="submission" date="2017-11" db="EMBL/GenBank/DDBJ databases">
        <title>De-novo sequencing of pomegranate (Punica granatum L.) genome.</title>
        <authorList>
            <person name="Akparov Z."/>
            <person name="Amiraslanov A."/>
            <person name="Hajiyeva S."/>
            <person name="Abbasov M."/>
            <person name="Kaur K."/>
            <person name="Hamwieh A."/>
            <person name="Solovyev V."/>
            <person name="Salamov A."/>
            <person name="Braich B."/>
            <person name="Kosarev P."/>
            <person name="Mahmoud A."/>
            <person name="Hajiyev E."/>
            <person name="Babayeva S."/>
            <person name="Izzatullayeva V."/>
            <person name="Mammadov A."/>
            <person name="Mammadov A."/>
            <person name="Sharifova S."/>
            <person name="Ojaghi J."/>
            <person name="Eynullazada K."/>
            <person name="Bayramov B."/>
            <person name="Abdulazimova A."/>
            <person name="Shahmuradov I."/>
        </authorList>
    </citation>
    <scope>NUCLEOTIDE SEQUENCE [LARGE SCALE GENOMIC DNA]</scope>
    <source>
        <strain evidence="3">cv. AG2017</strain>
        <tissue evidence="2">Leaf</tissue>
    </source>
</reference>
<evidence type="ECO:0000256" key="1">
    <source>
        <dbReference type="SAM" id="MobiDB-lite"/>
    </source>
</evidence>
<keyword evidence="3" id="KW-1185">Reference proteome</keyword>
<organism evidence="2 3">
    <name type="scientific">Punica granatum</name>
    <name type="common">Pomegranate</name>
    <dbReference type="NCBI Taxonomy" id="22663"/>
    <lineage>
        <taxon>Eukaryota</taxon>
        <taxon>Viridiplantae</taxon>
        <taxon>Streptophyta</taxon>
        <taxon>Embryophyta</taxon>
        <taxon>Tracheophyta</taxon>
        <taxon>Spermatophyta</taxon>
        <taxon>Magnoliopsida</taxon>
        <taxon>eudicotyledons</taxon>
        <taxon>Gunneridae</taxon>
        <taxon>Pentapetalae</taxon>
        <taxon>rosids</taxon>
        <taxon>malvids</taxon>
        <taxon>Myrtales</taxon>
        <taxon>Lythraceae</taxon>
        <taxon>Punica</taxon>
    </lineage>
</organism>
<comment type="caution">
    <text evidence="2">The sequence shown here is derived from an EMBL/GenBank/DDBJ whole genome shotgun (WGS) entry which is preliminary data.</text>
</comment>
<evidence type="ECO:0000313" key="2">
    <source>
        <dbReference type="EMBL" id="PKI60660.1"/>
    </source>
</evidence>
<sequence length="68" mass="7210">MNGFQPGIITLPRKEEKKEKNGNEAFIMRGGNAEEVTRVACRKLGVHGVAGGMQRIVGVVSILSGGES</sequence>
<proteinExistence type="predicted"/>
<gene>
    <name evidence="2" type="ORF">CRG98_018947</name>
</gene>
<dbReference type="AlphaFoldDB" id="A0A2I0JXU0"/>
<protein>
    <submittedName>
        <fullName evidence="2">Uncharacterized protein</fullName>
    </submittedName>
</protein>
<name>A0A2I0JXU0_PUNGR</name>
<accession>A0A2I0JXU0</accession>
<dbReference type="Proteomes" id="UP000233551">
    <property type="component" value="Unassembled WGS sequence"/>
</dbReference>
<feature type="region of interest" description="Disordered" evidence="1">
    <location>
        <begin position="1"/>
        <end position="21"/>
    </location>
</feature>
<feature type="compositionally biased region" description="Basic and acidic residues" evidence="1">
    <location>
        <begin position="12"/>
        <end position="21"/>
    </location>
</feature>
<dbReference type="EMBL" id="PGOL01001134">
    <property type="protein sequence ID" value="PKI60660.1"/>
    <property type="molecule type" value="Genomic_DNA"/>
</dbReference>